<dbReference type="RefSeq" id="WP_232571202.1">
    <property type="nucleotide sequence ID" value="NZ_CP089466.1"/>
</dbReference>
<comment type="caution">
    <text evidence="2">The sequence shown here is derived from an EMBL/GenBank/DDBJ whole genome shotgun (WGS) entry which is preliminary data.</text>
</comment>
<evidence type="ECO:0008006" key="4">
    <source>
        <dbReference type="Google" id="ProtNLM"/>
    </source>
</evidence>
<accession>A0ABD5NFL6</accession>
<gene>
    <name evidence="2" type="ORF">ACFOKC_08040</name>
</gene>
<dbReference type="PROSITE" id="PS51257">
    <property type="entry name" value="PROKAR_LIPOPROTEIN"/>
    <property type="match status" value="1"/>
</dbReference>
<evidence type="ECO:0000313" key="2">
    <source>
        <dbReference type="EMBL" id="MFC3477673.1"/>
    </source>
</evidence>
<name>A0ABD5NFL6_9EURY</name>
<evidence type="ECO:0000256" key="1">
    <source>
        <dbReference type="SAM" id="MobiDB-lite"/>
    </source>
</evidence>
<evidence type="ECO:0000313" key="3">
    <source>
        <dbReference type="Proteomes" id="UP001595660"/>
    </source>
</evidence>
<organism evidence="2 3">
    <name type="scientific">Halobacterium litoreum</name>
    <dbReference type="NCBI Taxonomy" id="2039234"/>
    <lineage>
        <taxon>Archaea</taxon>
        <taxon>Methanobacteriati</taxon>
        <taxon>Methanobacteriota</taxon>
        <taxon>Stenosarchaea group</taxon>
        <taxon>Halobacteria</taxon>
        <taxon>Halobacteriales</taxon>
        <taxon>Halobacteriaceae</taxon>
        <taxon>Halobacterium</taxon>
    </lineage>
</organism>
<dbReference type="EMBL" id="JBHRWN010000002">
    <property type="protein sequence ID" value="MFC3477673.1"/>
    <property type="molecule type" value="Genomic_DNA"/>
</dbReference>
<proteinExistence type="predicted"/>
<dbReference type="Proteomes" id="UP001595660">
    <property type="component" value="Unassembled WGS sequence"/>
</dbReference>
<dbReference type="GeneID" id="69116394"/>
<sequence>MRRRRVLASVAALAAGSGCARVLGSDPVRVRVMRAPEDRADGETRHCALEADFVADHPVLERVLDSASTAPRGEWVTTGTARDVGDSLAADLRAHCDNPGGLYHFGEETYAVRVEENGERLVEPASTSSEAIRGRQPSDSV</sequence>
<keyword evidence="3" id="KW-1185">Reference proteome</keyword>
<dbReference type="AlphaFoldDB" id="A0ABD5NFL6"/>
<feature type="region of interest" description="Disordered" evidence="1">
    <location>
        <begin position="120"/>
        <end position="141"/>
    </location>
</feature>
<protein>
    <recommendedName>
        <fullName evidence="4">Tat (Twin-arginine translocation) pathway signal sequence</fullName>
    </recommendedName>
</protein>
<reference evidence="2 3" key="1">
    <citation type="journal article" date="2019" name="Int. J. Syst. Evol. Microbiol.">
        <title>The Global Catalogue of Microorganisms (GCM) 10K type strain sequencing project: providing services to taxonomists for standard genome sequencing and annotation.</title>
        <authorList>
            <consortium name="The Broad Institute Genomics Platform"/>
            <consortium name="The Broad Institute Genome Sequencing Center for Infectious Disease"/>
            <person name="Wu L."/>
            <person name="Ma J."/>
        </authorList>
    </citation>
    <scope>NUCLEOTIDE SEQUENCE [LARGE SCALE GENOMIC DNA]</scope>
    <source>
        <strain evidence="2 3">CGMCC 1.12562</strain>
    </source>
</reference>